<dbReference type="EMBL" id="CP046522">
    <property type="protein sequence ID" value="QGU95299.1"/>
    <property type="molecule type" value="Genomic_DNA"/>
</dbReference>
<name>A0A6I6ENN5_9CLOT</name>
<proteinExistence type="predicted"/>
<evidence type="ECO:0000259" key="3">
    <source>
        <dbReference type="PROSITE" id="PS50111"/>
    </source>
</evidence>
<evidence type="ECO:0000313" key="5">
    <source>
        <dbReference type="Proteomes" id="UP000422764"/>
    </source>
</evidence>
<reference evidence="4 5" key="1">
    <citation type="submission" date="2019-12" db="EMBL/GenBank/DDBJ databases">
        <title>Genome sequenceing of Clostridium bovifaecis.</title>
        <authorList>
            <person name="Yao Y."/>
        </authorList>
    </citation>
    <scope>NUCLEOTIDE SEQUENCE [LARGE SCALE GENOMIC DNA]</scope>
    <source>
        <strain evidence="4 5">BXX</strain>
    </source>
</reference>
<sequence length="277" mass="30453">MITDITQNKLMDSFFNLVPFFKYLVETDIAISISNTEYFLKYDNGEKVKLNIKEGDPLPKASVAYQCIAAKKVVSNVVPKEVFGMDIKVIGIPIKENNEVIGCFCIAKSLERQTEILNLSETLSSSLYQIGSAINEISSNVQNVVTSNQVIQSNIEKTRNETKNTDEILQFVANIAQQTNLLGLNAAIESARAGEFGKGFNVVAQEIRKLSASSRDSITQINNVLNSIQSSVADIADKIDRSNEIFDEQVSSIEEITSVIENLSSTADTLKNIASNL</sequence>
<gene>
    <name evidence="4" type="ORF">GOM49_09540</name>
</gene>
<dbReference type="InterPro" id="IPR004089">
    <property type="entry name" value="MCPsignal_dom"/>
</dbReference>
<organism evidence="4 5">
    <name type="scientific">Clostridium bovifaecis</name>
    <dbReference type="NCBI Taxonomy" id="2184719"/>
    <lineage>
        <taxon>Bacteria</taxon>
        <taxon>Bacillati</taxon>
        <taxon>Bacillota</taxon>
        <taxon>Clostridia</taxon>
        <taxon>Eubacteriales</taxon>
        <taxon>Clostridiaceae</taxon>
        <taxon>Clostridium</taxon>
    </lineage>
</organism>
<dbReference type="PANTHER" id="PTHR32089">
    <property type="entry name" value="METHYL-ACCEPTING CHEMOTAXIS PROTEIN MCPB"/>
    <property type="match status" value="1"/>
</dbReference>
<feature type="domain" description="Methyl-accepting transducer" evidence="3">
    <location>
        <begin position="131"/>
        <end position="277"/>
    </location>
</feature>
<dbReference type="Proteomes" id="UP000422764">
    <property type="component" value="Chromosome"/>
</dbReference>
<dbReference type="SMART" id="SM00283">
    <property type="entry name" value="MA"/>
    <property type="match status" value="1"/>
</dbReference>
<dbReference type="Gene3D" id="1.10.287.950">
    <property type="entry name" value="Methyl-accepting chemotaxis protein"/>
    <property type="match status" value="1"/>
</dbReference>
<dbReference type="PROSITE" id="PS50111">
    <property type="entry name" value="CHEMOTAXIS_TRANSDUC_2"/>
    <property type="match status" value="1"/>
</dbReference>
<dbReference type="PANTHER" id="PTHR32089:SF112">
    <property type="entry name" value="LYSOZYME-LIKE PROTEIN-RELATED"/>
    <property type="match status" value="1"/>
</dbReference>
<keyword evidence="1 2" id="KW-0807">Transducer</keyword>
<evidence type="ECO:0000313" key="4">
    <source>
        <dbReference type="EMBL" id="QGU95299.1"/>
    </source>
</evidence>
<protein>
    <submittedName>
        <fullName evidence="4">Methyl-accepting chemotaxis protein</fullName>
    </submittedName>
</protein>
<dbReference type="Pfam" id="PF00015">
    <property type="entry name" value="MCPsignal"/>
    <property type="match status" value="1"/>
</dbReference>
<dbReference type="SUPFAM" id="SSF58104">
    <property type="entry name" value="Methyl-accepting chemotaxis protein (MCP) signaling domain"/>
    <property type="match status" value="1"/>
</dbReference>
<evidence type="ECO:0000256" key="2">
    <source>
        <dbReference type="PROSITE-ProRule" id="PRU00284"/>
    </source>
</evidence>
<evidence type="ECO:0000256" key="1">
    <source>
        <dbReference type="ARBA" id="ARBA00023224"/>
    </source>
</evidence>
<dbReference type="AlphaFoldDB" id="A0A6I6ENN5"/>
<keyword evidence="5" id="KW-1185">Reference proteome</keyword>
<dbReference type="GO" id="GO:0007165">
    <property type="term" value="P:signal transduction"/>
    <property type="evidence" value="ECO:0007669"/>
    <property type="project" value="UniProtKB-KW"/>
</dbReference>
<accession>A0A6I6ENN5</accession>
<dbReference type="GO" id="GO:0016020">
    <property type="term" value="C:membrane"/>
    <property type="evidence" value="ECO:0007669"/>
    <property type="project" value="InterPro"/>
</dbReference>